<gene>
    <name evidence="1" type="ORF">HPBE_LOCUS16731</name>
</gene>
<accession>A0A3P7ZZH3</accession>
<dbReference type="EMBL" id="UZAH01029582">
    <property type="protein sequence ID" value="VDP06837.1"/>
    <property type="molecule type" value="Genomic_DNA"/>
</dbReference>
<sequence>MYELRAPTDIKRNVAIGDSCCSDRRAEKDFKTSAAARCPETQHLNKCSTKHRRRDETAQSRLLYSDTVRQECKATDVDVKEKNDGAEVFGLSGGGIVREPAALLNHTSGCSL</sequence>
<dbReference type="Proteomes" id="UP000050761">
    <property type="component" value="Unassembled WGS sequence"/>
</dbReference>
<keyword evidence="2" id="KW-1185">Reference proteome</keyword>
<evidence type="ECO:0000313" key="2">
    <source>
        <dbReference type="Proteomes" id="UP000050761"/>
    </source>
</evidence>
<name>A0A183G570_HELPZ</name>
<protein>
    <submittedName>
        <fullName evidence="1 3">Uncharacterized protein</fullName>
    </submittedName>
</protein>
<organism evidence="2 3">
    <name type="scientific">Heligmosomoides polygyrus</name>
    <name type="common">Parasitic roundworm</name>
    <dbReference type="NCBI Taxonomy" id="6339"/>
    <lineage>
        <taxon>Eukaryota</taxon>
        <taxon>Metazoa</taxon>
        <taxon>Ecdysozoa</taxon>
        <taxon>Nematoda</taxon>
        <taxon>Chromadorea</taxon>
        <taxon>Rhabditida</taxon>
        <taxon>Rhabditina</taxon>
        <taxon>Rhabditomorpha</taxon>
        <taxon>Strongyloidea</taxon>
        <taxon>Heligmosomidae</taxon>
        <taxon>Heligmosomoides</taxon>
    </lineage>
</organism>
<evidence type="ECO:0000313" key="1">
    <source>
        <dbReference type="EMBL" id="VDP06837.1"/>
    </source>
</evidence>
<proteinExistence type="predicted"/>
<reference evidence="1 2" key="1">
    <citation type="submission" date="2018-11" db="EMBL/GenBank/DDBJ databases">
        <authorList>
            <consortium name="Pathogen Informatics"/>
        </authorList>
    </citation>
    <scope>NUCLEOTIDE SEQUENCE [LARGE SCALE GENOMIC DNA]</scope>
</reference>
<dbReference type="AlphaFoldDB" id="A0A183G570"/>
<evidence type="ECO:0000313" key="3">
    <source>
        <dbReference type="WBParaSite" id="HPBE_0001673201-mRNA-1"/>
    </source>
</evidence>
<dbReference type="WBParaSite" id="HPBE_0001673201-mRNA-1">
    <property type="protein sequence ID" value="HPBE_0001673201-mRNA-1"/>
    <property type="gene ID" value="HPBE_0001673201"/>
</dbReference>
<reference evidence="3" key="2">
    <citation type="submission" date="2019-09" db="UniProtKB">
        <authorList>
            <consortium name="WormBaseParasite"/>
        </authorList>
    </citation>
    <scope>IDENTIFICATION</scope>
</reference>
<accession>A0A183G570</accession>